<reference evidence="2" key="2">
    <citation type="submission" date="2022-01" db="EMBL/GenBank/DDBJ databases">
        <authorList>
            <person name="Yamashiro T."/>
            <person name="Shiraishi A."/>
            <person name="Satake H."/>
            <person name="Nakayama K."/>
        </authorList>
    </citation>
    <scope>NUCLEOTIDE SEQUENCE</scope>
</reference>
<feature type="region of interest" description="Disordered" evidence="1">
    <location>
        <begin position="69"/>
        <end position="101"/>
    </location>
</feature>
<organism evidence="2 3">
    <name type="scientific">Tanacetum coccineum</name>
    <dbReference type="NCBI Taxonomy" id="301880"/>
    <lineage>
        <taxon>Eukaryota</taxon>
        <taxon>Viridiplantae</taxon>
        <taxon>Streptophyta</taxon>
        <taxon>Embryophyta</taxon>
        <taxon>Tracheophyta</taxon>
        <taxon>Spermatophyta</taxon>
        <taxon>Magnoliopsida</taxon>
        <taxon>eudicotyledons</taxon>
        <taxon>Gunneridae</taxon>
        <taxon>Pentapetalae</taxon>
        <taxon>asterids</taxon>
        <taxon>campanulids</taxon>
        <taxon>Asterales</taxon>
        <taxon>Asteraceae</taxon>
        <taxon>Asteroideae</taxon>
        <taxon>Anthemideae</taxon>
        <taxon>Anthemidinae</taxon>
        <taxon>Tanacetum</taxon>
    </lineage>
</organism>
<accession>A0ABQ5EKU1</accession>
<dbReference type="EMBL" id="BQNB010016417">
    <property type="protein sequence ID" value="GJT51540.1"/>
    <property type="molecule type" value="Genomic_DNA"/>
</dbReference>
<evidence type="ECO:0000256" key="1">
    <source>
        <dbReference type="SAM" id="MobiDB-lite"/>
    </source>
</evidence>
<evidence type="ECO:0000313" key="3">
    <source>
        <dbReference type="Proteomes" id="UP001151760"/>
    </source>
</evidence>
<feature type="compositionally biased region" description="Polar residues" evidence="1">
    <location>
        <begin position="90"/>
        <end position="101"/>
    </location>
</feature>
<comment type="caution">
    <text evidence="2">The sequence shown here is derived from an EMBL/GenBank/DDBJ whole genome shotgun (WGS) entry which is preliminary data.</text>
</comment>
<feature type="region of interest" description="Disordered" evidence="1">
    <location>
        <begin position="137"/>
        <end position="160"/>
    </location>
</feature>
<keyword evidence="3" id="KW-1185">Reference proteome</keyword>
<feature type="region of interest" description="Disordered" evidence="1">
    <location>
        <begin position="186"/>
        <end position="225"/>
    </location>
</feature>
<dbReference type="Proteomes" id="UP001151760">
    <property type="component" value="Unassembled WGS sequence"/>
</dbReference>
<protein>
    <submittedName>
        <fullName evidence="2">Uncharacterized protein</fullName>
    </submittedName>
</protein>
<proteinExistence type="predicted"/>
<name>A0ABQ5EKU1_9ASTR</name>
<sequence>MEAHYVNLERKYQNQALKEGQHGQFSKVKSNEAKVKHDIDVIETIISELKKLIENCKGKSVETQFNKPSVVRQPNAQRIPKPSVLGKPTPFSNSPEMRSFQTKQSVNKTNVSDGLFKQVTQQNLPQIRKQAVRNTNVIAPGPSRNCPKHVSHQSPREKVGSNDMVHNYYLEKAKKSAQLQKDKEVNGKPSMIDPARLPNTANGCKPKPRNWQASMSSRVSNKDVHLGEHRKQKPFLKFNDLQCPTCKKCLYSANHDECVLEYLSKLNPRASAQIKDAKSHNTTKRYVPVEKTSESKKPERLIPKGHRFSHKKTTTVPEKTRTPRSCLRWQPTGRILKTVCLRWVPTGKLLNSCTGKVENEPTHGSNVDIPHIHACKQTLGLSAGTSFNGQKQQRIDLNADALYNEKQENLRVWPRSSMFKRCLIVADQASVFMAMTFEQRSSSLVLHQMTSDHNRSELGIHDHSNEPSSSKLVPKVVPLAVKTATS</sequence>
<reference evidence="2" key="1">
    <citation type="journal article" date="2022" name="Int. J. Mol. Sci.">
        <title>Draft Genome of Tanacetum Coccineum: Genomic Comparison of Closely Related Tanacetum-Family Plants.</title>
        <authorList>
            <person name="Yamashiro T."/>
            <person name="Shiraishi A."/>
            <person name="Nakayama K."/>
            <person name="Satake H."/>
        </authorList>
    </citation>
    <scope>NUCLEOTIDE SEQUENCE</scope>
</reference>
<gene>
    <name evidence="2" type="ORF">Tco_0977697</name>
</gene>
<evidence type="ECO:0000313" key="2">
    <source>
        <dbReference type="EMBL" id="GJT51540.1"/>
    </source>
</evidence>